<proteinExistence type="predicted"/>
<evidence type="ECO:0000313" key="1">
    <source>
        <dbReference type="EMBL" id="KPH56347.1"/>
    </source>
</evidence>
<dbReference type="PROSITE" id="PS51257">
    <property type="entry name" value="PROKAR_LIPOPROTEIN"/>
    <property type="match status" value="1"/>
</dbReference>
<reference evidence="1 2" key="1">
    <citation type="submission" date="2014-06" db="EMBL/GenBank/DDBJ databases">
        <title>Helicobacter pullorum isolates in fresh chicken meat - phenotypic and genotypic features.</title>
        <authorList>
            <person name="Borges V."/>
            <person name="Santos A."/>
            <person name="Correia C.B."/>
            <person name="Saraiva M."/>
            <person name="Menard A."/>
            <person name="Vieira L."/>
            <person name="Sampaio D.A."/>
            <person name="Gomes J.P."/>
            <person name="Oleastro M."/>
        </authorList>
    </citation>
    <scope>NUCLEOTIDE SEQUENCE [LARGE SCALE GENOMIC DNA]</scope>
    <source>
        <strain evidence="1 2">229334/12</strain>
    </source>
</reference>
<dbReference type="PATRIC" id="fig|35818.11.peg.558"/>
<dbReference type="AlphaFoldDB" id="A0A0N1EJ26"/>
<dbReference type="OrthoDB" id="5323720at2"/>
<gene>
    <name evidence="1" type="ORF">HPU229334_02840</name>
</gene>
<accession>A0A0N1EJ26</accession>
<evidence type="ECO:0000313" key="2">
    <source>
        <dbReference type="Proteomes" id="UP000037997"/>
    </source>
</evidence>
<comment type="caution">
    <text evidence="1">The sequence shown here is derived from an EMBL/GenBank/DDBJ whole genome shotgun (WGS) entry which is preliminary data.</text>
</comment>
<dbReference type="Proteomes" id="UP000037997">
    <property type="component" value="Unassembled WGS sequence"/>
</dbReference>
<name>A0A0N1EJ26_9HELI</name>
<dbReference type="EMBL" id="JNOC01000016">
    <property type="protein sequence ID" value="KPH56347.1"/>
    <property type="molecule type" value="Genomic_DNA"/>
</dbReference>
<dbReference type="RefSeq" id="WP_054197672.1">
    <property type="nucleotide sequence ID" value="NZ_CAJFGW010000003.1"/>
</dbReference>
<protein>
    <submittedName>
        <fullName evidence="1">Uncharacterized protein</fullName>
    </submittedName>
</protein>
<sequence length="181" mass="20030">MPKPHLLIAIFAIGSILITSCSQKQQNSIATITTQKICTTPIVSYQINSISAGQFNDLQITNEQILPSLKNALQQTNCFIESNNNPLYNLKLVYGSIATKNTQGGFWSSTSKDSAIIELQIAFTDKNEERIFTSKAFFENTKDHYLGLGDSSKLQPQHIQDTLLNAIHSIANQAAQNFMGF</sequence>
<organism evidence="1 2">
    <name type="scientific">Helicobacter pullorum</name>
    <dbReference type="NCBI Taxonomy" id="35818"/>
    <lineage>
        <taxon>Bacteria</taxon>
        <taxon>Pseudomonadati</taxon>
        <taxon>Campylobacterota</taxon>
        <taxon>Epsilonproteobacteria</taxon>
        <taxon>Campylobacterales</taxon>
        <taxon>Helicobacteraceae</taxon>
        <taxon>Helicobacter</taxon>
    </lineage>
</organism>